<proteinExistence type="predicted"/>
<dbReference type="Proteomes" id="UP001328107">
    <property type="component" value="Unassembled WGS sequence"/>
</dbReference>
<reference evidence="2" key="1">
    <citation type="submission" date="2022-10" db="EMBL/GenBank/DDBJ databases">
        <title>Genome assembly of Pristionchus species.</title>
        <authorList>
            <person name="Yoshida K."/>
            <person name="Sommer R.J."/>
        </authorList>
    </citation>
    <scope>NUCLEOTIDE SEQUENCE [LARGE SCALE GENOMIC DNA]</scope>
    <source>
        <strain evidence="2">RS5460</strain>
    </source>
</reference>
<protein>
    <submittedName>
        <fullName evidence="1">Uncharacterized protein</fullName>
    </submittedName>
</protein>
<comment type="caution">
    <text evidence="1">The sequence shown here is derived from an EMBL/GenBank/DDBJ whole genome shotgun (WGS) entry which is preliminary data.</text>
</comment>
<gene>
    <name evidence="1" type="ORF">PMAYCL1PPCAC_12095</name>
</gene>
<accession>A0AAN5CDZ3</accession>
<feature type="non-terminal residue" evidence="1">
    <location>
        <position position="296"/>
    </location>
</feature>
<sequence>SESMPGVKGDSATVLSRLREDVKNAKEGVEMRLALLEEVFTSLQSCQWRDALDVSCPCPSTSTVSCTFESSRFIEDQVCVVILIDYSDDNDCLLSVSTNPSSTTKWYLLDEKDAPTQMISQTTTNPFRLLLSFPRSILFSSDPSTTVVIHLTKLEKHQSEDEVRLSDAFIRSPPKDSFIAPIDVHGAEEFSIESFKTITDVDPSEFVRLLYHLRMVYCNKSIPSIDVYKFHSKVGSNFDRNQCGDQTFFIGTGLFSKILITTVMDKTNYSVVLHTAFARSNEELERVVNWVIQLCD</sequence>
<dbReference type="EMBL" id="BTRK01000003">
    <property type="protein sequence ID" value="GMR41900.1"/>
    <property type="molecule type" value="Genomic_DNA"/>
</dbReference>
<keyword evidence="2" id="KW-1185">Reference proteome</keyword>
<organism evidence="1 2">
    <name type="scientific">Pristionchus mayeri</name>
    <dbReference type="NCBI Taxonomy" id="1317129"/>
    <lineage>
        <taxon>Eukaryota</taxon>
        <taxon>Metazoa</taxon>
        <taxon>Ecdysozoa</taxon>
        <taxon>Nematoda</taxon>
        <taxon>Chromadorea</taxon>
        <taxon>Rhabditida</taxon>
        <taxon>Rhabditina</taxon>
        <taxon>Diplogasteromorpha</taxon>
        <taxon>Diplogasteroidea</taxon>
        <taxon>Neodiplogasteridae</taxon>
        <taxon>Pristionchus</taxon>
    </lineage>
</organism>
<feature type="non-terminal residue" evidence="1">
    <location>
        <position position="1"/>
    </location>
</feature>
<dbReference type="AlphaFoldDB" id="A0AAN5CDZ3"/>
<name>A0AAN5CDZ3_9BILA</name>
<evidence type="ECO:0000313" key="2">
    <source>
        <dbReference type="Proteomes" id="UP001328107"/>
    </source>
</evidence>
<evidence type="ECO:0000313" key="1">
    <source>
        <dbReference type="EMBL" id="GMR41900.1"/>
    </source>
</evidence>